<feature type="compositionally biased region" description="Polar residues" evidence="1">
    <location>
        <begin position="21"/>
        <end position="37"/>
    </location>
</feature>
<evidence type="ECO:0000256" key="1">
    <source>
        <dbReference type="SAM" id="MobiDB-lite"/>
    </source>
</evidence>
<evidence type="ECO:0000313" key="2">
    <source>
        <dbReference type="EMBL" id="ETK73856.1"/>
    </source>
</evidence>
<gene>
    <name evidence="2" type="ORF">L915_19249</name>
</gene>
<accession>W2FV89</accession>
<sequence>MQKEVQKLREETQGLQLKRQPFQNTEKPNRNVTNTSEMLKHDEIRPILMRLLNYFEPDMNMGNLQGVEALLEQFRHNSQLYSEPYLQLKLIEELVPGVVRTTS</sequence>
<dbReference type="Proteomes" id="UP000053236">
    <property type="component" value="Unassembled WGS sequence"/>
</dbReference>
<feature type="region of interest" description="Disordered" evidence="1">
    <location>
        <begin position="1"/>
        <end position="37"/>
    </location>
</feature>
<proteinExistence type="predicted"/>
<organism evidence="2">
    <name type="scientific">Phytophthora nicotianae</name>
    <name type="common">Potato buckeye rot agent</name>
    <name type="synonym">Phytophthora parasitica</name>
    <dbReference type="NCBI Taxonomy" id="4792"/>
    <lineage>
        <taxon>Eukaryota</taxon>
        <taxon>Sar</taxon>
        <taxon>Stramenopiles</taxon>
        <taxon>Oomycota</taxon>
        <taxon>Peronosporomycetes</taxon>
        <taxon>Peronosporales</taxon>
        <taxon>Peronosporaceae</taxon>
        <taxon>Phytophthora</taxon>
    </lineage>
</organism>
<protein>
    <submittedName>
        <fullName evidence="2">Uncharacterized protein</fullName>
    </submittedName>
</protein>
<name>W2FV89_PHYNI</name>
<feature type="compositionally biased region" description="Basic and acidic residues" evidence="1">
    <location>
        <begin position="1"/>
        <end position="12"/>
    </location>
</feature>
<dbReference type="AlphaFoldDB" id="W2FV89"/>
<reference evidence="2" key="1">
    <citation type="submission" date="2013-11" db="EMBL/GenBank/DDBJ databases">
        <title>The Genome Sequence of Phytophthora parasitica CJ02B3.</title>
        <authorList>
            <consortium name="The Broad Institute Genomics Platform"/>
            <person name="Russ C."/>
            <person name="Tyler B."/>
            <person name="Panabieres F."/>
            <person name="Shan W."/>
            <person name="Tripathy S."/>
            <person name="Grunwald N."/>
            <person name="Machado M."/>
            <person name="Johnson C.S."/>
            <person name="Arredondo F."/>
            <person name="Hong C."/>
            <person name="Coffey M."/>
            <person name="Young S.K."/>
            <person name="Zeng Q."/>
            <person name="Gargeya S."/>
            <person name="Fitzgerald M."/>
            <person name="Abouelleil A."/>
            <person name="Alvarado L."/>
            <person name="Chapman S.B."/>
            <person name="Gainer-Dewar J."/>
            <person name="Goldberg J."/>
            <person name="Griggs A."/>
            <person name="Gujja S."/>
            <person name="Hansen M."/>
            <person name="Howarth C."/>
            <person name="Imamovic A."/>
            <person name="Ireland A."/>
            <person name="Larimer J."/>
            <person name="McCowan C."/>
            <person name="Murphy C."/>
            <person name="Pearson M."/>
            <person name="Poon T.W."/>
            <person name="Priest M."/>
            <person name="Roberts A."/>
            <person name="Saif S."/>
            <person name="Shea T."/>
            <person name="Sykes S."/>
            <person name="Wortman J."/>
            <person name="Nusbaum C."/>
            <person name="Birren B."/>
        </authorList>
    </citation>
    <scope>NUCLEOTIDE SEQUENCE [LARGE SCALE GENOMIC DNA]</scope>
    <source>
        <strain evidence="2">CJ02B3</strain>
    </source>
</reference>
<dbReference type="EMBL" id="KI689189">
    <property type="protein sequence ID" value="ETK73856.1"/>
    <property type="molecule type" value="Genomic_DNA"/>
</dbReference>